<accession>A0ABX5M8W7</accession>
<dbReference type="InterPro" id="IPR003806">
    <property type="entry name" value="ATP-grasp_PylC-type"/>
</dbReference>
<name>A0ABX5M8W7_9PROT</name>
<evidence type="ECO:0000259" key="2">
    <source>
        <dbReference type="PROSITE" id="PS50975"/>
    </source>
</evidence>
<comment type="caution">
    <text evidence="3">The sequence shown here is derived from an EMBL/GenBank/DDBJ whole genome shotgun (WGS) entry which is preliminary data.</text>
</comment>
<dbReference type="EMBL" id="QICQ01000005">
    <property type="protein sequence ID" value="PXV83472.1"/>
    <property type="molecule type" value="Genomic_DNA"/>
</dbReference>
<dbReference type="Pfam" id="PF02655">
    <property type="entry name" value="ATP-grasp_3"/>
    <property type="match status" value="1"/>
</dbReference>
<dbReference type="PROSITE" id="PS00867">
    <property type="entry name" value="CPSASE_2"/>
    <property type="match status" value="1"/>
</dbReference>
<proteinExistence type="predicted"/>
<feature type="domain" description="ATP-grasp" evidence="2">
    <location>
        <begin position="120"/>
        <end position="297"/>
    </location>
</feature>
<dbReference type="Gene3D" id="3.30.1490.20">
    <property type="entry name" value="ATP-grasp fold, A domain"/>
    <property type="match status" value="1"/>
</dbReference>
<dbReference type="InterPro" id="IPR013815">
    <property type="entry name" value="ATP_grasp_subdomain_1"/>
</dbReference>
<keyword evidence="1" id="KW-0067">ATP-binding</keyword>
<keyword evidence="4" id="KW-1185">Reference proteome</keyword>
<dbReference type="PANTHER" id="PTHR23132">
    <property type="entry name" value="D-ALANINE--D-ALANINE LIGASE"/>
    <property type="match status" value="1"/>
</dbReference>
<keyword evidence="1" id="KW-0547">Nucleotide-binding</keyword>
<dbReference type="Proteomes" id="UP000247780">
    <property type="component" value="Unassembled WGS sequence"/>
</dbReference>
<dbReference type="Gene3D" id="3.30.470.20">
    <property type="entry name" value="ATP-grasp fold, B domain"/>
    <property type="match status" value="1"/>
</dbReference>
<dbReference type="InterPro" id="IPR005479">
    <property type="entry name" value="CPAse_ATP-bd"/>
</dbReference>
<dbReference type="SUPFAM" id="SSF56059">
    <property type="entry name" value="Glutathione synthetase ATP-binding domain-like"/>
    <property type="match status" value="1"/>
</dbReference>
<evidence type="ECO:0000313" key="3">
    <source>
        <dbReference type="EMBL" id="PXV83472.1"/>
    </source>
</evidence>
<dbReference type="PANTHER" id="PTHR23132:SF23">
    <property type="entry name" value="D-ALANINE--D-ALANINE LIGASE B"/>
    <property type="match status" value="1"/>
</dbReference>
<evidence type="ECO:0000313" key="4">
    <source>
        <dbReference type="Proteomes" id="UP000247780"/>
    </source>
</evidence>
<sequence length="357" mass="39909">MKVLLLCESGPLGLKVLYCLKGMNAFVQTTGPRGARMLKYSRYANGHSEVQFWQDGVPSTTTQQLLRERVEAENFDVILPSDMASAAFLAATKKVYPDLPCFPCGDQVTLDTLHNKWSFAQTCTKYGLPIPPTVLLESIDQLDTSILDPVGFPLIIKPLEAESSHGVVRLDNLQALRMYIERDTGYARLPLIAQTYIPGRDIDISILAANDRILCNTVQSWLDGGVLEFTQHPEMYAIATRLVKTFHYEGLAHFDMRIDTRDGKLYVIECNPRAWYTISASMWQGLNFIEMGIHYTKTGTIPELSAKAGEGRYCLAGSLWKQLLSPRTGWKNISAGSVLGFIQAITDPLPHLYSKIR</sequence>
<evidence type="ECO:0000256" key="1">
    <source>
        <dbReference type="PROSITE-ProRule" id="PRU00409"/>
    </source>
</evidence>
<gene>
    <name evidence="3" type="ORF">C8R14_10577</name>
</gene>
<dbReference type="PROSITE" id="PS50975">
    <property type="entry name" value="ATP_GRASP"/>
    <property type="match status" value="1"/>
</dbReference>
<reference evidence="3 4" key="1">
    <citation type="submission" date="2018-04" db="EMBL/GenBank/DDBJ databases">
        <title>Active sludge and wastewater microbial communities from Klosterneuburg, Austria.</title>
        <authorList>
            <person name="Wagner M."/>
        </authorList>
    </citation>
    <scope>NUCLEOTIDE SEQUENCE [LARGE SCALE GENOMIC DNA]</scope>
    <source>
        <strain evidence="3 4">Nm 57</strain>
    </source>
</reference>
<organism evidence="3 4">
    <name type="scientific">Nitrosomonas eutropha</name>
    <dbReference type="NCBI Taxonomy" id="916"/>
    <lineage>
        <taxon>Bacteria</taxon>
        <taxon>Pseudomonadati</taxon>
        <taxon>Pseudomonadota</taxon>
        <taxon>Betaproteobacteria</taxon>
        <taxon>Nitrosomonadales</taxon>
        <taxon>Nitrosomonadaceae</taxon>
        <taxon>Nitrosomonas</taxon>
    </lineage>
</organism>
<protein>
    <submittedName>
        <fullName evidence="3">Glutathione synthase/RimK-type ligase-like ATP-grasp enzyme</fullName>
    </submittedName>
</protein>
<dbReference type="InterPro" id="IPR011761">
    <property type="entry name" value="ATP-grasp"/>
</dbReference>